<keyword evidence="1" id="KW-0812">Transmembrane</keyword>
<keyword evidence="4" id="KW-1185">Reference proteome</keyword>
<keyword evidence="1" id="KW-0472">Membrane</keyword>
<reference evidence="3" key="1">
    <citation type="journal article" date="2023" name="Mol. Phylogenet. Evol.">
        <title>Genome-scale phylogeny and comparative genomics of the fungal order Sordariales.</title>
        <authorList>
            <person name="Hensen N."/>
            <person name="Bonometti L."/>
            <person name="Westerberg I."/>
            <person name="Brannstrom I.O."/>
            <person name="Guillou S."/>
            <person name="Cros-Aarteil S."/>
            <person name="Calhoun S."/>
            <person name="Haridas S."/>
            <person name="Kuo A."/>
            <person name="Mondo S."/>
            <person name="Pangilinan J."/>
            <person name="Riley R."/>
            <person name="LaButti K."/>
            <person name="Andreopoulos B."/>
            <person name="Lipzen A."/>
            <person name="Chen C."/>
            <person name="Yan M."/>
            <person name="Daum C."/>
            <person name="Ng V."/>
            <person name="Clum A."/>
            <person name="Steindorff A."/>
            <person name="Ohm R.A."/>
            <person name="Martin F."/>
            <person name="Silar P."/>
            <person name="Natvig D.O."/>
            <person name="Lalanne C."/>
            <person name="Gautier V."/>
            <person name="Ament-Velasquez S.L."/>
            <person name="Kruys A."/>
            <person name="Hutchinson M.I."/>
            <person name="Powell A.J."/>
            <person name="Barry K."/>
            <person name="Miller A.N."/>
            <person name="Grigoriev I.V."/>
            <person name="Debuchy R."/>
            <person name="Gladieux P."/>
            <person name="Hiltunen Thoren M."/>
            <person name="Johannesson H."/>
        </authorList>
    </citation>
    <scope>NUCLEOTIDE SEQUENCE</scope>
    <source>
        <strain evidence="3">CBS 168.71</strain>
    </source>
</reference>
<dbReference type="EMBL" id="JAUEPN010000011">
    <property type="protein sequence ID" value="KAK3290888.1"/>
    <property type="molecule type" value="Genomic_DNA"/>
</dbReference>
<dbReference type="GeneID" id="87843885"/>
<sequence>MASNLHRSVWSSRLVLGYFSLGYFTYKYHPPYAMDQLQHATGGAWHIICYRIVLGLVVFHLSS</sequence>
<dbReference type="Pfam" id="PF02714">
    <property type="entry name" value="RSN1_7TM"/>
    <property type="match status" value="1"/>
</dbReference>
<evidence type="ECO:0000259" key="2">
    <source>
        <dbReference type="Pfam" id="PF02714"/>
    </source>
</evidence>
<evidence type="ECO:0000313" key="4">
    <source>
        <dbReference type="Proteomes" id="UP001278766"/>
    </source>
</evidence>
<keyword evidence="1" id="KW-1133">Transmembrane helix</keyword>
<feature type="domain" description="CSC1/OSCA1-like 7TM region" evidence="2">
    <location>
        <begin position="15"/>
        <end position="61"/>
    </location>
</feature>
<evidence type="ECO:0000313" key="3">
    <source>
        <dbReference type="EMBL" id="KAK3290888.1"/>
    </source>
</evidence>
<evidence type="ECO:0000256" key="1">
    <source>
        <dbReference type="SAM" id="Phobius"/>
    </source>
</evidence>
<dbReference type="Proteomes" id="UP001278766">
    <property type="component" value="Unassembled WGS sequence"/>
</dbReference>
<proteinExistence type="predicted"/>
<protein>
    <recommendedName>
        <fullName evidence="2">CSC1/OSCA1-like 7TM region domain-containing protein</fullName>
    </recommendedName>
</protein>
<dbReference type="GO" id="GO:0016020">
    <property type="term" value="C:membrane"/>
    <property type="evidence" value="ECO:0007669"/>
    <property type="project" value="InterPro"/>
</dbReference>
<organism evidence="3 4">
    <name type="scientific">Chaetomium fimeti</name>
    <dbReference type="NCBI Taxonomy" id="1854472"/>
    <lineage>
        <taxon>Eukaryota</taxon>
        <taxon>Fungi</taxon>
        <taxon>Dikarya</taxon>
        <taxon>Ascomycota</taxon>
        <taxon>Pezizomycotina</taxon>
        <taxon>Sordariomycetes</taxon>
        <taxon>Sordariomycetidae</taxon>
        <taxon>Sordariales</taxon>
        <taxon>Chaetomiaceae</taxon>
        <taxon>Chaetomium</taxon>
    </lineage>
</organism>
<comment type="caution">
    <text evidence="3">The sequence shown here is derived from an EMBL/GenBank/DDBJ whole genome shotgun (WGS) entry which is preliminary data.</text>
</comment>
<dbReference type="InterPro" id="IPR003864">
    <property type="entry name" value="CSC1/OSCA1-like_7TM"/>
</dbReference>
<gene>
    <name evidence="3" type="ORF">B0H64DRAFT_446705</name>
</gene>
<feature type="transmembrane region" description="Helical" evidence="1">
    <location>
        <begin position="43"/>
        <end position="61"/>
    </location>
</feature>
<accession>A0AAE0H6H7</accession>
<dbReference type="RefSeq" id="XP_062654402.1">
    <property type="nucleotide sequence ID" value="XM_062806937.1"/>
</dbReference>
<reference evidence="3" key="2">
    <citation type="submission" date="2023-06" db="EMBL/GenBank/DDBJ databases">
        <authorList>
            <consortium name="Lawrence Berkeley National Laboratory"/>
            <person name="Haridas S."/>
            <person name="Hensen N."/>
            <person name="Bonometti L."/>
            <person name="Westerberg I."/>
            <person name="Brannstrom I.O."/>
            <person name="Guillou S."/>
            <person name="Cros-Aarteil S."/>
            <person name="Calhoun S."/>
            <person name="Kuo A."/>
            <person name="Mondo S."/>
            <person name="Pangilinan J."/>
            <person name="Riley R."/>
            <person name="Labutti K."/>
            <person name="Andreopoulos B."/>
            <person name="Lipzen A."/>
            <person name="Chen C."/>
            <person name="Yanf M."/>
            <person name="Daum C."/>
            <person name="Ng V."/>
            <person name="Clum A."/>
            <person name="Steindorff A."/>
            <person name="Ohm R."/>
            <person name="Martin F."/>
            <person name="Silar P."/>
            <person name="Natvig D."/>
            <person name="Lalanne C."/>
            <person name="Gautier V."/>
            <person name="Ament-Velasquez S.L."/>
            <person name="Kruys A."/>
            <person name="Hutchinson M.I."/>
            <person name="Powell A.J."/>
            <person name="Barry K."/>
            <person name="Miller A.N."/>
            <person name="Grigoriev I.V."/>
            <person name="Debuchy R."/>
            <person name="Gladieux P."/>
            <person name="Thoren M.H."/>
            <person name="Johannesson H."/>
        </authorList>
    </citation>
    <scope>NUCLEOTIDE SEQUENCE</scope>
    <source>
        <strain evidence="3">CBS 168.71</strain>
    </source>
</reference>
<name>A0AAE0H6H7_9PEZI</name>
<dbReference type="AlphaFoldDB" id="A0AAE0H6H7"/>